<dbReference type="EMBL" id="JBJURJ010000010">
    <property type="protein sequence ID" value="MFM9329906.1"/>
    <property type="molecule type" value="Genomic_DNA"/>
</dbReference>
<evidence type="ECO:0000313" key="1">
    <source>
        <dbReference type="EMBL" id="MFM9329906.1"/>
    </source>
</evidence>
<protein>
    <submittedName>
        <fullName evidence="1">Helix-turn-helix transcriptional regulator</fullName>
    </submittedName>
</protein>
<sequence>MKKTERQNGIVHLLRVRKKMTAHELARYFEVSERTIYRDIDALSQLQVPIIAYEGLGGGYEISPSYFMPSIKLSEQEALMLLMVLKAGEELHIPNLATDYNLLSSKVMNALSDEERQQAAQVMSHIEFNIIRIMPKGYIEDVLKPILEAFGRSCDLRMGYYHPERDETEHRQVSPIRLFFTDGGWYVKGFCHVRQAKRTFRLDRIVSLTCLDVENRYMNKELNLPDQDRFTWFTYELLIDPALYRIIKEDAYLQHTEVKTAANGLHLTIRTPYKNDILQLVLHHPEQVTALQPEAFLQEIEAISQAIHKKYCKP</sequence>
<name>A0ACC7P0R8_9BACL</name>
<keyword evidence="2" id="KW-1185">Reference proteome</keyword>
<gene>
    <name evidence="1" type="ORF">ACI1P1_16545</name>
</gene>
<dbReference type="Proteomes" id="UP001631969">
    <property type="component" value="Unassembled WGS sequence"/>
</dbReference>
<accession>A0ACC7P0R8</accession>
<comment type="caution">
    <text evidence="1">The sequence shown here is derived from an EMBL/GenBank/DDBJ whole genome shotgun (WGS) entry which is preliminary data.</text>
</comment>
<organism evidence="1 2">
    <name type="scientific">Paenibacillus mesotrionivorans</name>
    <dbReference type="NCBI Taxonomy" id="3160968"/>
    <lineage>
        <taxon>Bacteria</taxon>
        <taxon>Bacillati</taxon>
        <taxon>Bacillota</taxon>
        <taxon>Bacilli</taxon>
        <taxon>Bacillales</taxon>
        <taxon>Paenibacillaceae</taxon>
        <taxon>Paenibacillus</taxon>
    </lineage>
</organism>
<evidence type="ECO:0000313" key="2">
    <source>
        <dbReference type="Proteomes" id="UP001631969"/>
    </source>
</evidence>
<proteinExistence type="predicted"/>
<reference evidence="1" key="1">
    <citation type="submission" date="2024-12" db="EMBL/GenBank/DDBJ databases">
        <authorList>
            <person name="Wu N."/>
        </authorList>
    </citation>
    <scope>NUCLEOTIDE SEQUENCE</scope>
    <source>
        <strain evidence="1">P15</strain>
    </source>
</reference>